<feature type="transmembrane region" description="Helical" evidence="5">
    <location>
        <begin position="70"/>
        <end position="90"/>
    </location>
</feature>
<evidence type="ECO:0000256" key="2">
    <source>
        <dbReference type="ARBA" id="ARBA00023015"/>
    </source>
</evidence>
<dbReference type="OrthoDB" id="3989227at2759"/>
<dbReference type="GO" id="GO:0003677">
    <property type="term" value="F:DNA binding"/>
    <property type="evidence" value="ECO:0007669"/>
    <property type="project" value="InterPro"/>
</dbReference>
<dbReference type="GO" id="GO:0006351">
    <property type="term" value="P:DNA-templated transcription"/>
    <property type="evidence" value="ECO:0007669"/>
    <property type="project" value="InterPro"/>
</dbReference>
<protein>
    <recommendedName>
        <fullName evidence="6">Xylanolytic transcriptional activator regulatory domain-containing protein</fullName>
    </recommendedName>
</protein>
<organism evidence="7 8">
    <name type="scientific">Aspergillus sydowii CBS 593.65</name>
    <dbReference type="NCBI Taxonomy" id="1036612"/>
    <lineage>
        <taxon>Eukaryota</taxon>
        <taxon>Fungi</taxon>
        <taxon>Dikarya</taxon>
        <taxon>Ascomycota</taxon>
        <taxon>Pezizomycotina</taxon>
        <taxon>Eurotiomycetes</taxon>
        <taxon>Eurotiomycetidae</taxon>
        <taxon>Eurotiales</taxon>
        <taxon>Aspergillaceae</taxon>
        <taxon>Aspergillus</taxon>
        <taxon>Aspergillus subgen. Nidulantes</taxon>
    </lineage>
</organism>
<dbReference type="RefSeq" id="XP_040699362.1">
    <property type="nucleotide sequence ID" value="XM_040845243.1"/>
</dbReference>
<dbReference type="STRING" id="1036612.A0A1L9T808"/>
<feature type="domain" description="Xylanolytic transcriptional activator regulatory" evidence="6">
    <location>
        <begin position="22"/>
        <end position="201"/>
    </location>
</feature>
<dbReference type="PANTHER" id="PTHR31001:SF40">
    <property type="entry name" value="ZN(II)2CYS6 TRANSCRIPTION FACTOR (EUROFUNG)"/>
    <property type="match status" value="1"/>
</dbReference>
<reference evidence="8" key="1">
    <citation type="journal article" date="2017" name="Genome Biol.">
        <title>Comparative genomics reveals high biological diversity and specific adaptations in the industrially and medically important fungal genus Aspergillus.</title>
        <authorList>
            <person name="de Vries R.P."/>
            <person name="Riley R."/>
            <person name="Wiebenga A."/>
            <person name="Aguilar-Osorio G."/>
            <person name="Amillis S."/>
            <person name="Uchima C.A."/>
            <person name="Anderluh G."/>
            <person name="Asadollahi M."/>
            <person name="Askin M."/>
            <person name="Barry K."/>
            <person name="Battaglia E."/>
            <person name="Bayram O."/>
            <person name="Benocci T."/>
            <person name="Braus-Stromeyer S.A."/>
            <person name="Caldana C."/>
            <person name="Canovas D."/>
            <person name="Cerqueira G.C."/>
            <person name="Chen F."/>
            <person name="Chen W."/>
            <person name="Choi C."/>
            <person name="Clum A."/>
            <person name="Dos Santos R.A."/>
            <person name="Damasio A.R."/>
            <person name="Diallinas G."/>
            <person name="Emri T."/>
            <person name="Fekete E."/>
            <person name="Flipphi M."/>
            <person name="Freyberg S."/>
            <person name="Gallo A."/>
            <person name="Gournas C."/>
            <person name="Habgood R."/>
            <person name="Hainaut M."/>
            <person name="Harispe M.L."/>
            <person name="Henrissat B."/>
            <person name="Hilden K.S."/>
            <person name="Hope R."/>
            <person name="Hossain A."/>
            <person name="Karabika E."/>
            <person name="Karaffa L."/>
            <person name="Karanyi Z."/>
            <person name="Krasevec N."/>
            <person name="Kuo A."/>
            <person name="Kusch H."/>
            <person name="LaButti K."/>
            <person name="Lagendijk E.L."/>
            <person name="Lapidus A."/>
            <person name="Levasseur A."/>
            <person name="Lindquist E."/>
            <person name="Lipzen A."/>
            <person name="Logrieco A.F."/>
            <person name="MacCabe A."/>
            <person name="Maekelae M.R."/>
            <person name="Malavazi I."/>
            <person name="Melin P."/>
            <person name="Meyer V."/>
            <person name="Mielnichuk N."/>
            <person name="Miskei M."/>
            <person name="Molnar A.P."/>
            <person name="Mule G."/>
            <person name="Ngan C.Y."/>
            <person name="Orejas M."/>
            <person name="Orosz E."/>
            <person name="Ouedraogo J.P."/>
            <person name="Overkamp K.M."/>
            <person name="Park H.-S."/>
            <person name="Perrone G."/>
            <person name="Piumi F."/>
            <person name="Punt P.J."/>
            <person name="Ram A.F."/>
            <person name="Ramon A."/>
            <person name="Rauscher S."/>
            <person name="Record E."/>
            <person name="Riano-Pachon D.M."/>
            <person name="Robert V."/>
            <person name="Roehrig J."/>
            <person name="Ruller R."/>
            <person name="Salamov A."/>
            <person name="Salih N.S."/>
            <person name="Samson R.A."/>
            <person name="Sandor E."/>
            <person name="Sanguinetti M."/>
            <person name="Schuetze T."/>
            <person name="Sepcic K."/>
            <person name="Shelest E."/>
            <person name="Sherlock G."/>
            <person name="Sophianopoulou V."/>
            <person name="Squina F.M."/>
            <person name="Sun H."/>
            <person name="Susca A."/>
            <person name="Todd R.B."/>
            <person name="Tsang A."/>
            <person name="Unkles S.E."/>
            <person name="van de Wiele N."/>
            <person name="van Rossen-Uffink D."/>
            <person name="Oliveira J.V."/>
            <person name="Vesth T.C."/>
            <person name="Visser J."/>
            <person name="Yu J.-H."/>
            <person name="Zhou M."/>
            <person name="Andersen M.R."/>
            <person name="Archer D.B."/>
            <person name="Baker S.E."/>
            <person name="Benoit I."/>
            <person name="Brakhage A.A."/>
            <person name="Braus G.H."/>
            <person name="Fischer R."/>
            <person name="Frisvad J.C."/>
            <person name="Goldman G.H."/>
            <person name="Houbraken J."/>
            <person name="Oakley B."/>
            <person name="Pocsi I."/>
            <person name="Scazzocchio C."/>
            <person name="Seiboth B."/>
            <person name="vanKuyk P.A."/>
            <person name="Wortman J."/>
            <person name="Dyer P.S."/>
            <person name="Grigoriev I.V."/>
        </authorList>
    </citation>
    <scope>NUCLEOTIDE SEQUENCE [LARGE SCALE GENOMIC DNA]</scope>
    <source>
        <strain evidence="8">CBS 593.65</strain>
    </source>
</reference>
<evidence type="ECO:0000259" key="6">
    <source>
        <dbReference type="Pfam" id="PF04082"/>
    </source>
</evidence>
<proteinExistence type="predicted"/>
<keyword evidence="8" id="KW-1185">Reference proteome</keyword>
<dbReference type="GeneID" id="63761316"/>
<evidence type="ECO:0000313" key="7">
    <source>
        <dbReference type="EMBL" id="OJJ55556.1"/>
    </source>
</evidence>
<dbReference type="InterPro" id="IPR007219">
    <property type="entry name" value="XnlR_reg_dom"/>
</dbReference>
<keyword evidence="5" id="KW-1133">Transmembrane helix</keyword>
<dbReference type="AlphaFoldDB" id="A0A1L9T808"/>
<dbReference type="Pfam" id="PF04082">
    <property type="entry name" value="Fungal_trans"/>
    <property type="match status" value="1"/>
</dbReference>
<dbReference type="Proteomes" id="UP000184356">
    <property type="component" value="Unassembled WGS sequence"/>
</dbReference>
<dbReference type="VEuPathDB" id="FungiDB:ASPSYDRAFT_34478"/>
<dbReference type="CDD" id="cd12148">
    <property type="entry name" value="fungal_TF_MHR"/>
    <property type="match status" value="1"/>
</dbReference>
<gene>
    <name evidence="7" type="ORF">ASPSYDRAFT_34478</name>
</gene>
<name>A0A1L9T808_9EURO</name>
<keyword evidence="5" id="KW-0812">Transmembrane</keyword>
<comment type="subcellular location">
    <subcellularLocation>
        <location evidence="1">Nucleus</location>
    </subcellularLocation>
</comment>
<dbReference type="GO" id="GO:0008270">
    <property type="term" value="F:zinc ion binding"/>
    <property type="evidence" value="ECO:0007669"/>
    <property type="project" value="InterPro"/>
</dbReference>
<dbReference type="GO" id="GO:0005634">
    <property type="term" value="C:nucleus"/>
    <property type="evidence" value="ECO:0007669"/>
    <property type="project" value="UniProtKB-SubCell"/>
</dbReference>
<sequence>MDNLHYVLMRLPRFAVCEALWDAFFDSVYPIYPLIDLARLQTWGTRFWERYDSARDFNTMRSLISKDPGMICVFLAVLCSGAVTAAQGAWADPPLRTENRDSVILYFKISARMALDASSFDDHPSLCTIIASLLLDLVFGSLVESSGHRSYIKAMTVAAQRIRLHDPNTVLNPNPAIQQLCQRLWDHIRWLDAQSCIATGAASEEPFQEELIGDKHRQPPAISDSNGEIPVLLSYARAEVAALEHRLIGNVRGTVLDGPDTRSYDGSQLERVKTVLHDIKTQMGQLPDWDDLDTVKVDVKWAKDVIDILCLEVAVLDLVPTGRQSLDSKNLKDWTMFCNPANKYLQAYLTLAKESRFERYNWFLDHYRAALLQCLYMLLVGMSMWPDDFETAITVDEVMLYLEKRQPGEHEETGTFQRLKTMHQRVLSVN</sequence>
<keyword evidence="2" id="KW-0805">Transcription regulation</keyword>
<evidence type="ECO:0000256" key="4">
    <source>
        <dbReference type="ARBA" id="ARBA00023242"/>
    </source>
</evidence>
<evidence type="ECO:0000256" key="3">
    <source>
        <dbReference type="ARBA" id="ARBA00023163"/>
    </source>
</evidence>
<dbReference type="InterPro" id="IPR050613">
    <property type="entry name" value="Sec_Metabolite_Reg"/>
</dbReference>
<evidence type="ECO:0000313" key="8">
    <source>
        <dbReference type="Proteomes" id="UP000184356"/>
    </source>
</evidence>
<keyword evidence="3" id="KW-0804">Transcription</keyword>
<dbReference type="PANTHER" id="PTHR31001">
    <property type="entry name" value="UNCHARACTERIZED TRANSCRIPTIONAL REGULATORY PROTEIN"/>
    <property type="match status" value="1"/>
</dbReference>
<keyword evidence="4" id="KW-0539">Nucleus</keyword>
<evidence type="ECO:0000256" key="1">
    <source>
        <dbReference type="ARBA" id="ARBA00004123"/>
    </source>
</evidence>
<accession>A0A1L9T808</accession>
<evidence type="ECO:0000256" key="5">
    <source>
        <dbReference type="SAM" id="Phobius"/>
    </source>
</evidence>
<dbReference type="EMBL" id="KV878592">
    <property type="protein sequence ID" value="OJJ55556.1"/>
    <property type="molecule type" value="Genomic_DNA"/>
</dbReference>
<keyword evidence="5" id="KW-0472">Membrane</keyword>